<evidence type="ECO:0000313" key="2">
    <source>
        <dbReference type="Proteomes" id="UP000078046"/>
    </source>
</evidence>
<gene>
    <name evidence="1" type="ORF">A3Q56_05178</name>
</gene>
<accession>A0A177AYZ6</accession>
<protein>
    <submittedName>
        <fullName evidence="1">Uncharacterized protein</fullName>
    </submittedName>
</protein>
<keyword evidence="2" id="KW-1185">Reference proteome</keyword>
<proteinExistence type="predicted"/>
<dbReference type="AlphaFoldDB" id="A0A177AYZ6"/>
<reference evidence="1 2" key="1">
    <citation type="submission" date="2016-04" db="EMBL/GenBank/DDBJ databases">
        <title>The genome of Intoshia linei affirms orthonectids as highly simplified spiralians.</title>
        <authorList>
            <person name="Mikhailov K.V."/>
            <person name="Slusarev G.S."/>
            <person name="Nikitin M.A."/>
            <person name="Logacheva M.D."/>
            <person name="Penin A."/>
            <person name="Aleoshin V."/>
            <person name="Panchin Y.V."/>
        </authorList>
    </citation>
    <scope>NUCLEOTIDE SEQUENCE [LARGE SCALE GENOMIC DNA]</scope>
    <source>
        <strain evidence="1">Intl2013</strain>
        <tissue evidence="1">Whole animal</tissue>
    </source>
</reference>
<dbReference type="EMBL" id="LWCA01000749">
    <property type="protein sequence ID" value="OAF67080.1"/>
    <property type="molecule type" value="Genomic_DNA"/>
</dbReference>
<comment type="caution">
    <text evidence="1">The sequence shown here is derived from an EMBL/GenBank/DDBJ whole genome shotgun (WGS) entry which is preliminary data.</text>
</comment>
<name>A0A177AYZ6_9BILA</name>
<organism evidence="1 2">
    <name type="scientific">Intoshia linei</name>
    <dbReference type="NCBI Taxonomy" id="1819745"/>
    <lineage>
        <taxon>Eukaryota</taxon>
        <taxon>Metazoa</taxon>
        <taxon>Spiralia</taxon>
        <taxon>Lophotrochozoa</taxon>
        <taxon>Mesozoa</taxon>
        <taxon>Orthonectida</taxon>
        <taxon>Rhopaluridae</taxon>
        <taxon>Intoshia</taxon>
    </lineage>
</organism>
<dbReference type="Proteomes" id="UP000078046">
    <property type="component" value="Unassembled WGS sequence"/>
</dbReference>
<sequence length="54" mass="6371">MLANDKEEKKVAFVKLTIGDRARQRFKRLETTDSYVAIKRDPHVQSILLDKRKN</sequence>
<evidence type="ECO:0000313" key="1">
    <source>
        <dbReference type="EMBL" id="OAF67080.1"/>
    </source>
</evidence>